<proteinExistence type="predicted"/>
<evidence type="ECO:0000256" key="1">
    <source>
        <dbReference type="SAM" id="MobiDB-lite"/>
    </source>
</evidence>
<dbReference type="Gene3D" id="1.10.287.110">
    <property type="entry name" value="DnaJ domain"/>
    <property type="match status" value="1"/>
</dbReference>
<feature type="region of interest" description="Disordered" evidence="1">
    <location>
        <begin position="345"/>
        <end position="369"/>
    </location>
</feature>
<evidence type="ECO:0000259" key="2">
    <source>
        <dbReference type="PROSITE" id="PS50076"/>
    </source>
</evidence>
<dbReference type="EMBL" id="SGPJ01000204">
    <property type="protein sequence ID" value="THG96871.1"/>
    <property type="molecule type" value="Genomic_DNA"/>
</dbReference>
<dbReference type="Proteomes" id="UP000309038">
    <property type="component" value="Unassembled WGS sequence"/>
</dbReference>
<dbReference type="CDD" id="cd06257">
    <property type="entry name" value="DnaJ"/>
    <property type="match status" value="1"/>
</dbReference>
<sequence length="369" mass="41091">MPTTGRLAIKFHPDKNRDDPNAEERFKEIAIAYQTLSDPTLRKKYNEFGSKESAPEGGFVDPEEVFGAIFGGERFVPIIGHISLAKDMKAALQEAEEGEDEEGKPVLRDAKGREIVSPEEKSKREEKARKVAAEKAAARAERVQELVGNLERKLGIFAESASSPTDPDVTQSYRTICSLDAEELKKESYGVELLQAIGFVYVSRAKQFLASNQTLFGVGGWLHNVQGKYHVFSETVSTLRSAIELKNVFEQIQAAERAGNLSPEEKKKLEEQAAEKGLQALFKGTKLEVESVLRETCDRVLEDPSLSRSKAQLRAVALQILGEAYMAVKKEDEQEITNVESEYVKVETKGSRQRDSQRGAYSPAFQRDS</sequence>
<dbReference type="AlphaFoldDB" id="A0A4S4KFC7"/>
<feature type="compositionally biased region" description="Basic and acidic residues" evidence="1">
    <location>
        <begin position="345"/>
        <end position="357"/>
    </location>
</feature>
<dbReference type="PANTHER" id="PTHR44924:SF1">
    <property type="entry name" value="DNAJ SUBFAMILY A MEMBER 2"/>
    <property type="match status" value="1"/>
</dbReference>
<dbReference type="InterPro" id="IPR001623">
    <property type="entry name" value="DnaJ_domain"/>
</dbReference>
<gene>
    <name evidence="3" type="ORF">EW026_g5034</name>
</gene>
<dbReference type="PROSITE" id="PS50076">
    <property type="entry name" value="DNAJ_2"/>
    <property type="match status" value="1"/>
</dbReference>
<feature type="compositionally biased region" description="Basic and acidic residues" evidence="1">
    <location>
        <begin position="103"/>
        <end position="127"/>
    </location>
</feature>
<dbReference type="PANTHER" id="PTHR44924">
    <property type="entry name" value="DNAJ SUBFAMILY A MEMBER 2"/>
    <property type="match status" value="1"/>
</dbReference>
<organism evidence="3 4">
    <name type="scientific">Hermanssonia centrifuga</name>
    <dbReference type="NCBI Taxonomy" id="98765"/>
    <lineage>
        <taxon>Eukaryota</taxon>
        <taxon>Fungi</taxon>
        <taxon>Dikarya</taxon>
        <taxon>Basidiomycota</taxon>
        <taxon>Agaricomycotina</taxon>
        <taxon>Agaricomycetes</taxon>
        <taxon>Polyporales</taxon>
        <taxon>Meruliaceae</taxon>
        <taxon>Hermanssonia</taxon>
    </lineage>
</organism>
<evidence type="ECO:0000313" key="4">
    <source>
        <dbReference type="Proteomes" id="UP000309038"/>
    </source>
</evidence>
<dbReference type="InterPro" id="IPR036869">
    <property type="entry name" value="J_dom_sf"/>
</dbReference>
<accession>A0A4S4KFC7</accession>
<protein>
    <recommendedName>
        <fullName evidence="2">J domain-containing protein</fullName>
    </recommendedName>
</protein>
<name>A0A4S4KFC7_9APHY</name>
<evidence type="ECO:0000313" key="3">
    <source>
        <dbReference type="EMBL" id="THG96871.1"/>
    </source>
</evidence>
<dbReference type="SMART" id="SM00271">
    <property type="entry name" value="DnaJ"/>
    <property type="match status" value="1"/>
</dbReference>
<dbReference type="Pfam" id="PF00226">
    <property type="entry name" value="DnaJ"/>
    <property type="match status" value="1"/>
</dbReference>
<feature type="region of interest" description="Disordered" evidence="1">
    <location>
        <begin position="93"/>
        <end position="127"/>
    </location>
</feature>
<comment type="caution">
    <text evidence="3">The sequence shown here is derived from an EMBL/GenBank/DDBJ whole genome shotgun (WGS) entry which is preliminary data.</text>
</comment>
<dbReference type="PROSITE" id="PS00636">
    <property type="entry name" value="DNAJ_1"/>
    <property type="match status" value="1"/>
</dbReference>
<dbReference type="PRINTS" id="PR00625">
    <property type="entry name" value="JDOMAIN"/>
</dbReference>
<dbReference type="InterPro" id="IPR026894">
    <property type="entry name" value="DnaJ_X"/>
</dbReference>
<feature type="region of interest" description="Disordered" evidence="1">
    <location>
        <begin position="1"/>
        <end position="21"/>
    </location>
</feature>
<reference evidence="3 4" key="1">
    <citation type="submission" date="2019-02" db="EMBL/GenBank/DDBJ databases">
        <title>Genome sequencing of the rare red list fungi Phlebia centrifuga.</title>
        <authorList>
            <person name="Buettner E."/>
            <person name="Kellner H."/>
        </authorList>
    </citation>
    <scope>NUCLEOTIDE SEQUENCE [LARGE SCALE GENOMIC DNA]</scope>
    <source>
        <strain evidence="3 4">DSM 108282</strain>
    </source>
</reference>
<dbReference type="SUPFAM" id="SSF46565">
    <property type="entry name" value="Chaperone J-domain"/>
    <property type="match status" value="1"/>
</dbReference>
<dbReference type="InterPro" id="IPR018253">
    <property type="entry name" value="DnaJ_domain_CS"/>
</dbReference>
<feature type="compositionally biased region" description="Basic and acidic residues" evidence="1">
    <location>
        <begin position="11"/>
        <end position="21"/>
    </location>
</feature>
<feature type="domain" description="J" evidence="2">
    <location>
        <begin position="1"/>
        <end position="49"/>
    </location>
</feature>
<dbReference type="Pfam" id="PF14308">
    <property type="entry name" value="DnaJ-X"/>
    <property type="match status" value="1"/>
</dbReference>
<keyword evidence="4" id="KW-1185">Reference proteome</keyword>